<evidence type="ECO:0000256" key="1">
    <source>
        <dbReference type="ARBA" id="ARBA00004141"/>
    </source>
</evidence>
<dbReference type="GO" id="GO:0022857">
    <property type="term" value="F:transmembrane transporter activity"/>
    <property type="evidence" value="ECO:0007669"/>
    <property type="project" value="InterPro"/>
</dbReference>
<evidence type="ECO:0000256" key="2">
    <source>
        <dbReference type="ARBA" id="ARBA00022448"/>
    </source>
</evidence>
<comment type="caution">
    <text evidence="9">The sequence shown here is derived from an EMBL/GenBank/DDBJ whole genome shotgun (WGS) entry which is preliminary data.</text>
</comment>
<evidence type="ECO:0000259" key="8">
    <source>
        <dbReference type="PROSITE" id="PS50850"/>
    </source>
</evidence>
<feature type="transmembrane region" description="Helical" evidence="7">
    <location>
        <begin position="103"/>
        <end position="130"/>
    </location>
</feature>
<dbReference type="GO" id="GO:0016020">
    <property type="term" value="C:membrane"/>
    <property type="evidence" value="ECO:0007669"/>
    <property type="project" value="UniProtKB-SubCell"/>
</dbReference>
<dbReference type="Gene3D" id="1.20.1250.20">
    <property type="entry name" value="MFS general substrate transporter like domains"/>
    <property type="match status" value="1"/>
</dbReference>
<evidence type="ECO:0000256" key="5">
    <source>
        <dbReference type="ARBA" id="ARBA00023136"/>
    </source>
</evidence>
<feature type="transmembrane region" description="Helical" evidence="7">
    <location>
        <begin position="7"/>
        <end position="25"/>
    </location>
</feature>
<keyword evidence="2" id="KW-0813">Transport</keyword>
<evidence type="ECO:0000256" key="7">
    <source>
        <dbReference type="SAM" id="Phobius"/>
    </source>
</evidence>
<feature type="transmembrane region" description="Helical" evidence="7">
    <location>
        <begin position="280"/>
        <end position="298"/>
    </location>
</feature>
<feature type="transmembrane region" description="Helical" evidence="7">
    <location>
        <begin position="245"/>
        <end position="268"/>
    </location>
</feature>
<dbReference type="AlphaFoldDB" id="A0AAW2RUD0"/>
<feature type="transmembrane region" description="Helical" evidence="7">
    <location>
        <begin position="142"/>
        <end position="163"/>
    </location>
</feature>
<dbReference type="PROSITE" id="PS50850">
    <property type="entry name" value="MFS"/>
    <property type="match status" value="1"/>
</dbReference>
<evidence type="ECO:0000256" key="6">
    <source>
        <dbReference type="ARBA" id="ARBA00044504"/>
    </source>
</evidence>
<dbReference type="InterPro" id="IPR020846">
    <property type="entry name" value="MFS_dom"/>
</dbReference>
<dbReference type="PANTHER" id="PTHR23504:SF95">
    <property type="entry name" value="MAJOR FACILITATOR SUPERFAMILY PROTEIN"/>
    <property type="match status" value="1"/>
</dbReference>
<dbReference type="SUPFAM" id="SSF103473">
    <property type="entry name" value="MFS general substrate transporter"/>
    <property type="match status" value="1"/>
</dbReference>
<feature type="transmembrane region" description="Helical" evidence="7">
    <location>
        <begin position="79"/>
        <end position="97"/>
    </location>
</feature>
<comment type="subcellular location">
    <subcellularLocation>
        <location evidence="1">Membrane</location>
        <topology evidence="1">Multi-pass membrane protein</topology>
    </subcellularLocation>
</comment>
<dbReference type="PRINTS" id="PR01035">
    <property type="entry name" value="TCRTETA"/>
</dbReference>
<evidence type="ECO:0000313" key="9">
    <source>
        <dbReference type="EMBL" id="KAL0383900.1"/>
    </source>
</evidence>
<organism evidence="9">
    <name type="scientific">Sesamum radiatum</name>
    <name type="common">Black benniseed</name>
    <dbReference type="NCBI Taxonomy" id="300843"/>
    <lineage>
        <taxon>Eukaryota</taxon>
        <taxon>Viridiplantae</taxon>
        <taxon>Streptophyta</taxon>
        <taxon>Embryophyta</taxon>
        <taxon>Tracheophyta</taxon>
        <taxon>Spermatophyta</taxon>
        <taxon>Magnoliopsida</taxon>
        <taxon>eudicotyledons</taxon>
        <taxon>Gunneridae</taxon>
        <taxon>Pentapetalae</taxon>
        <taxon>asterids</taxon>
        <taxon>lamiids</taxon>
        <taxon>Lamiales</taxon>
        <taxon>Pedaliaceae</taxon>
        <taxon>Sesamum</taxon>
    </lineage>
</organism>
<comment type="similarity">
    <text evidence="6">Belongs to the major facilitator superfamily. Phosphate:H(+) symporter (TC 2.A.1.9) family.</text>
</comment>
<gene>
    <name evidence="9" type="ORF">Sradi_2784300</name>
</gene>
<feature type="transmembrane region" description="Helical" evidence="7">
    <location>
        <begin position="169"/>
        <end position="188"/>
    </location>
</feature>
<dbReference type="InterPro" id="IPR036259">
    <property type="entry name" value="MFS_trans_sf"/>
</dbReference>
<dbReference type="EMBL" id="JACGWJ010000012">
    <property type="protein sequence ID" value="KAL0383900.1"/>
    <property type="molecule type" value="Genomic_DNA"/>
</dbReference>
<feature type="transmembrane region" description="Helical" evidence="7">
    <location>
        <begin position="310"/>
        <end position="329"/>
    </location>
</feature>
<dbReference type="PANTHER" id="PTHR23504">
    <property type="entry name" value="MAJOR FACILITATOR SUPERFAMILY DOMAIN-CONTAINING PROTEIN 10"/>
    <property type="match status" value="1"/>
</dbReference>
<keyword evidence="5 7" id="KW-0472">Membrane</keyword>
<proteinExistence type="inferred from homology"/>
<accession>A0AAW2RUD0</accession>
<feature type="transmembrane region" description="Helical" evidence="7">
    <location>
        <begin position="376"/>
        <end position="394"/>
    </location>
</feature>
<dbReference type="CDD" id="cd17330">
    <property type="entry name" value="MFS_SLC46_TetA_like"/>
    <property type="match status" value="1"/>
</dbReference>
<feature type="transmembrane region" description="Helical" evidence="7">
    <location>
        <begin position="45"/>
        <end position="67"/>
    </location>
</feature>
<dbReference type="InterPro" id="IPR011701">
    <property type="entry name" value="MFS"/>
</dbReference>
<evidence type="ECO:0000256" key="3">
    <source>
        <dbReference type="ARBA" id="ARBA00022692"/>
    </source>
</evidence>
<reference evidence="9" key="1">
    <citation type="submission" date="2020-06" db="EMBL/GenBank/DDBJ databases">
        <authorList>
            <person name="Li T."/>
            <person name="Hu X."/>
            <person name="Zhang T."/>
            <person name="Song X."/>
            <person name="Zhang H."/>
            <person name="Dai N."/>
            <person name="Sheng W."/>
            <person name="Hou X."/>
            <person name="Wei L."/>
        </authorList>
    </citation>
    <scope>NUCLEOTIDE SEQUENCE</scope>
    <source>
        <strain evidence="9">G02</strain>
        <tissue evidence="9">Leaf</tissue>
    </source>
</reference>
<reference evidence="9" key="2">
    <citation type="journal article" date="2024" name="Plant">
        <title>Genomic evolution and insights into agronomic trait innovations of Sesamum species.</title>
        <authorList>
            <person name="Miao H."/>
            <person name="Wang L."/>
            <person name="Qu L."/>
            <person name="Liu H."/>
            <person name="Sun Y."/>
            <person name="Le M."/>
            <person name="Wang Q."/>
            <person name="Wei S."/>
            <person name="Zheng Y."/>
            <person name="Lin W."/>
            <person name="Duan Y."/>
            <person name="Cao H."/>
            <person name="Xiong S."/>
            <person name="Wang X."/>
            <person name="Wei L."/>
            <person name="Li C."/>
            <person name="Ma Q."/>
            <person name="Ju M."/>
            <person name="Zhao R."/>
            <person name="Li G."/>
            <person name="Mu C."/>
            <person name="Tian Q."/>
            <person name="Mei H."/>
            <person name="Zhang T."/>
            <person name="Gao T."/>
            <person name="Zhang H."/>
        </authorList>
    </citation>
    <scope>NUCLEOTIDE SEQUENCE</scope>
    <source>
        <strain evidence="9">G02</strain>
    </source>
</reference>
<sequence length="447" mass="48610">MENWKNLIHLFVTVFLSYFASLVVNPTIADVTMEAVCPGKDECSLAIYLAGFQQAIAGIGSVVVMPLIGYLSDTYGRKVLLTIPMTLSIFPLVILAVRRTTEFFYVYYVLKTLTAMVTEGGVICLALSYLADNVSEGKRVSAFGLLSGVTSAATVCGTLVARLLPTTRIFQLAAVVAVVAAVYMKIFLKDTGSCQADALEQPILKPATENNETGNASLKKTDLIKKIPLPKDIIRLLKSSVTVSLASFIVFFNSLAEAGIQAFLMYYLKARFHFQKDQFADIWLITYISATVSNMVLMPTLGPLLGEETLLCIGLFAGFLNMLLDSIAWAPWVPYGSAFLGIFLFLASPSLRCIISKQVGPYEQGIAQGSVMGITSFANVISPIIYSPLSAFILSNGAPFYFPGFSMLCVGLAWSPQGALLAGLNSMFSVMEKTDRSLNSWLEFHFC</sequence>
<keyword evidence="3 7" id="KW-0812">Transmembrane</keyword>
<evidence type="ECO:0000256" key="4">
    <source>
        <dbReference type="ARBA" id="ARBA00022989"/>
    </source>
</evidence>
<dbReference type="Pfam" id="PF07690">
    <property type="entry name" value="MFS_1"/>
    <property type="match status" value="1"/>
</dbReference>
<name>A0AAW2RUD0_SESRA</name>
<feature type="transmembrane region" description="Helical" evidence="7">
    <location>
        <begin position="400"/>
        <end position="424"/>
    </location>
</feature>
<feature type="domain" description="Major facilitator superfamily (MFS) profile" evidence="8">
    <location>
        <begin position="1"/>
        <end position="192"/>
    </location>
</feature>
<dbReference type="InterPro" id="IPR001958">
    <property type="entry name" value="Tet-R_TetA/multi-R_MdtG-like"/>
</dbReference>
<protein>
    <submittedName>
        <fullName evidence="9">Hippocampus abundant transcript 1 protein</fullName>
    </submittedName>
</protein>
<keyword evidence="4 7" id="KW-1133">Transmembrane helix</keyword>
<feature type="transmembrane region" description="Helical" evidence="7">
    <location>
        <begin position="335"/>
        <end position="355"/>
    </location>
</feature>